<protein>
    <submittedName>
        <fullName evidence="1">Uncharacterized protein</fullName>
    </submittedName>
</protein>
<accession>A0A834MMW7</accession>
<proteinExistence type="predicted"/>
<dbReference type="EMBL" id="JAACXV010000071">
    <property type="protein sequence ID" value="KAF7284729.1"/>
    <property type="molecule type" value="Genomic_DNA"/>
</dbReference>
<sequence>MPTSESAKLDGKTADYRVPSTFALSQPTGKGRRPDLHCIGYVEYVLLKLAVLSYKHKKNQHCTETFICFHLQEILILCPISARIKKQKRLIKFV</sequence>
<organism evidence="1 2">
    <name type="scientific">Rhynchophorus ferrugineus</name>
    <name type="common">Red palm weevil</name>
    <name type="synonym">Curculio ferrugineus</name>
    <dbReference type="NCBI Taxonomy" id="354439"/>
    <lineage>
        <taxon>Eukaryota</taxon>
        <taxon>Metazoa</taxon>
        <taxon>Ecdysozoa</taxon>
        <taxon>Arthropoda</taxon>
        <taxon>Hexapoda</taxon>
        <taxon>Insecta</taxon>
        <taxon>Pterygota</taxon>
        <taxon>Neoptera</taxon>
        <taxon>Endopterygota</taxon>
        <taxon>Coleoptera</taxon>
        <taxon>Polyphaga</taxon>
        <taxon>Cucujiformia</taxon>
        <taxon>Curculionidae</taxon>
        <taxon>Dryophthorinae</taxon>
        <taxon>Rhynchophorus</taxon>
    </lineage>
</organism>
<dbReference type="AlphaFoldDB" id="A0A834MMW7"/>
<keyword evidence="2" id="KW-1185">Reference proteome</keyword>
<name>A0A834MMW7_RHYFE</name>
<evidence type="ECO:0000313" key="2">
    <source>
        <dbReference type="Proteomes" id="UP000625711"/>
    </source>
</evidence>
<comment type="caution">
    <text evidence="1">The sequence shown here is derived from an EMBL/GenBank/DDBJ whole genome shotgun (WGS) entry which is preliminary data.</text>
</comment>
<gene>
    <name evidence="1" type="ORF">GWI33_021738</name>
</gene>
<dbReference type="Proteomes" id="UP000625711">
    <property type="component" value="Unassembled WGS sequence"/>
</dbReference>
<evidence type="ECO:0000313" key="1">
    <source>
        <dbReference type="EMBL" id="KAF7284729.1"/>
    </source>
</evidence>
<reference evidence="1" key="1">
    <citation type="submission" date="2020-08" db="EMBL/GenBank/DDBJ databases">
        <title>Genome sequencing and assembly of the red palm weevil Rhynchophorus ferrugineus.</title>
        <authorList>
            <person name="Dias G.B."/>
            <person name="Bergman C.M."/>
            <person name="Manee M."/>
        </authorList>
    </citation>
    <scope>NUCLEOTIDE SEQUENCE</scope>
    <source>
        <strain evidence="1">AA-2017</strain>
        <tissue evidence="1">Whole larva</tissue>
    </source>
</reference>